<dbReference type="CDD" id="cd02440">
    <property type="entry name" value="AdoMet_MTases"/>
    <property type="match status" value="1"/>
</dbReference>
<dbReference type="InterPro" id="IPR056684">
    <property type="entry name" value="DUF7782"/>
</dbReference>
<dbReference type="AlphaFoldDB" id="S4XEC0"/>
<dbReference type="KEGG" id="cter:A606_06310"/>
<reference evidence="4 5" key="1">
    <citation type="submission" date="2012-06" db="EMBL/GenBank/DDBJ databases">
        <title>Complete genome sequence of Corynebacterium terpenotabidum Y-11 (=DSM 44721).</title>
        <authorList>
            <person name="Ruckert C."/>
            <person name="Albersmeier A."/>
            <person name="Al-Dilaimi A."/>
            <person name="Szczepanowski R."/>
            <person name="Kalinowski J."/>
        </authorList>
    </citation>
    <scope>NUCLEOTIDE SEQUENCE [LARGE SCALE GENOMIC DNA]</scope>
    <source>
        <strain evidence="4 5">Y-11</strain>
    </source>
</reference>
<dbReference type="Gene3D" id="3.40.50.150">
    <property type="entry name" value="Vaccinia Virus protein VP39"/>
    <property type="match status" value="1"/>
</dbReference>
<dbReference type="GO" id="GO:0032259">
    <property type="term" value="P:methylation"/>
    <property type="evidence" value="ECO:0007669"/>
    <property type="project" value="InterPro"/>
</dbReference>
<dbReference type="HOGENOM" id="CLU_022532_1_0_11"/>
<dbReference type="GO" id="GO:0008170">
    <property type="term" value="F:N-methyltransferase activity"/>
    <property type="evidence" value="ECO:0007669"/>
    <property type="project" value="UniProtKB-ARBA"/>
</dbReference>
<dbReference type="InterPro" id="IPR055487">
    <property type="entry name" value="DUF7059"/>
</dbReference>
<organism evidence="4 5">
    <name type="scientific">Corynebacterium terpenotabidum Y-11</name>
    <dbReference type="NCBI Taxonomy" id="1200352"/>
    <lineage>
        <taxon>Bacteria</taxon>
        <taxon>Bacillati</taxon>
        <taxon>Actinomycetota</taxon>
        <taxon>Actinomycetes</taxon>
        <taxon>Mycobacteriales</taxon>
        <taxon>Corynebacteriaceae</taxon>
        <taxon>Corynebacterium</taxon>
    </lineage>
</organism>
<dbReference type="PROSITE" id="PS00092">
    <property type="entry name" value="N6_MTASE"/>
    <property type="match status" value="1"/>
</dbReference>
<dbReference type="EMBL" id="CP003696">
    <property type="protein sequence ID" value="AGP30909.1"/>
    <property type="molecule type" value="Genomic_DNA"/>
</dbReference>
<dbReference type="GO" id="GO:0003676">
    <property type="term" value="F:nucleic acid binding"/>
    <property type="evidence" value="ECO:0007669"/>
    <property type="project" value="InterPro"/>
</dbReference>
<feature type="domain" description="Methyltransferase small" evidence="1">
    <location>
        <begin position="162"/>
        <end position="257"/>
    </location>
</feature>
<dbReference type="InterPro" id="IPR029063">
    <property type="entry name" value="SAM-dependent_MTases_sf"/>
</dbReference>
<feature type="domain" description="DUF7059" evidence="2">
    <location>
        <begin position="27"/>
        <end position="107"/>
    </location>
</feature>
<proteinExistence type="predicted"/>
<dbReference type="PATRIC" id="fig|1200352.3.peg.1283"/>
<dbReference type="SUPFAM" id="SSF53335">
    <property type="entry name" value="S-adenosyl-L-methionine-dependent methyltransferases"/>
    <property type="match status" value="1"/>
</dbReference>
<dbReference type="Pfam" id="PF23186">
    <property type="entry name" value="DUF7059"/>
    <property type="match status" value="1"/>
</dbReference>
<dbReference type="InterPro" id="IPR002052">
    <property type="entry name" value="DNA_methylase_N6_adenine_CS"/>
</dbReference>
<name>S4XEC0_9CORY</name>
<dbReference type="Pfam" id="PF25004">
    <property type="entry name" value="DUF7782"/>
    <property type="match status" value="1"/>
</dbReference>
<dbReference type="Proteomes" id="UP000014809">
    <property type="component" value="Chromosome"/>
</dbReference>
<sequence>MTTPPRYPTADPSDPALGDLVTALTALGYGTTSVQSVLGAVGWREALAGHPGAALRHLSDVQSSRESVLTAAFFLREPVAVQALADLIGTGLVDRLCASGVLVSDGADRLVCTVDIRPIHTARSDRTPGTGEVLIVSDPDASLDVRVPGPDHVPGVGQAPLTLLNQVPTGRVDRLLDLGTGSGVLALVLPADRTVATDIHPRALDFARASEHSVLRVDGPRSAVDWRTGSWFDPVSGELFDRIVSNPPFVVGDGDVGHVYRDSGLTLDGASRLVAAGAAEHLAPGGTAHLLGAWATGFTESPASRVASWLPDVGIRAWVVQRDEVDPETYVRTWLTDESVDLRTPDGRRRSRRWLDMFADRGVTRIGMGYLHMQRIEGPTEVTFEEISAPDLGFFGDEVAEWFLRSGWLADQDAESLLAARYAVRPSVARETVELPDPTGLGFHPVVLRLTRTDGPQFTHEIDTPLGAVVAGLSASGLALGDTAGLYCAVNDLDEDAFVTALVPLIVDLVRHGLLIPADLVADTAPPAPGADR</sequence>
<dbReference type="GO" id="GO:0008757">
    <property type="term" value="F:S-adenosylmethionine-dependent methyltransferase activity"/>
    <property type="evidence" value="ECO:0007669"/>
    <property type="project" value="UniProtKB-ARBA"/>
</dbReference>
<dbReference type="InterPro" id="IPR007848">
    <property type="entry name" value="Small_mtfrase_dom"/>
</dbReference>
<dbReference type="eggNOG" id="COG2890">
    <property type="taxonomic scope" value="Bacteria"/>
</dbReference>
<feature type="domain" description="DUF7782" evidence="3">
    <location>
        <begin position="400"/>
        <end position="517"/>
    </location>
</feature>
<accession>S4XEC0</accession>
<evidence type="ECO:0000259" key="2">
    <source>
        <dbReference type="Pfam" id="PF23186"/>
    </source>
</evidence>
<evidence type="ECO:0000313" key="5">
    <source>
        <dbReference type="Proteomes" id="UP000014809"/>
    </source>
</evidence>
<gene>
    <name evidence="4" type="ORF">A606_06310</name>
</gene>
<evidence type="ECO:0000313" key="4">
    <source>
        <dbReference type="EMBL" id="AGP30909.1"/>
    </source>
</evidence>
<dbReference type="RefSeq" id="WP_020441270.1">
    <property type="nucleotide sequence ID" value="NC_021663.1"/>
</dbReference>
<protein>
    <submittedName>
        <fullName evidence="4">Uncharacterized protein</fullName>
    </submittedName>
</protein>
<evidence type="ECO:0000259" key="3">
    <source>
        <dbReference type="Pfam" id="PF25004"/>
    </source>
</evidence>
<evidence type="ECO:0000259" key="1">
    <source>
        <dbReference type="Pfam" id="PF05175"/>
    </source>
</evidence>
<keyword evidence="5" id="KW-1185">Reference proteome</keyword>
<dbReference type="Pfam" id="PF05175">
    <property type="entry name" value="MTS"/>
    <property type="match status" value="1"/>
</dbReference>
<dbReference type="STRING" id="1200352.A606_06310"/>